<organism evidence="3 4">
    <name type="scientific">Symbiodinium natans</name>
    <dbReference type="NCBI Taxonomy" id="878477"/>
    <lineage>
        <taxon>Eukaryota</taxon>
        <taxon>Sar</taxon>
        <taxon>Alveolata</taxon>
        <taxon>Dinophyceae</taxon>
        <taxon>Suessiales</taxon>
        <taxon>Symbiodiniaceae</taxon>
        <taxon>Symbiodinium</taxon>
    </lineage>
</organism>
<feature type="compositionally biased region" description="Basic and acidic residues" evidence="2">
    <location>
        <begin position="148"/>
        <end position="191"/>
    </location>
</feature>
<feature type="compositionally biased region" description="Polar residues" evidence="2">
    <location>
        <begin position="192"/>
        <end position="201"/>
    </location>
</feature>
<keyword evidence="1" id="KW-0175">Coiled coil</keyword>
<comment type="caution">
    <text evidence="3">The sequence shown here is derived from an EMBL/GenBank/DDBJ whole genome shotgun (WGS) entry which is preliminary data.</text>
</comment>
<evidence type="ECO:0000256" key="1">
    <source>
        <dbReference type="SAM" id="Coils"/>
    </source>
</evidence>
<dbReference type="AlphaFoldDB" id="A0A812UCI7"/>
<feature type="compositionally biased region" description="Pro residues" evidence="2">
    <location>
        <begin position="211"/>
        <end position="233"/>
    </location>
</feature>
<keyword evidence="4" id="KW-1185">Reference proteome</keyword>
<gene>
    <name evidence="3" type="primary">Ttn</name>
    <name evidence="3" type="ORF">SNAT2548_LOCUS31843</name>
</gene>
<accession>A0A812UCI7</accession>
<evidence type="ECO:0000313" key="3">
    <source>
        <dbReference type="EMBL" id="CAE7563321.1"/>
    </source>
</evidence>
<evidence type="ECO:0000313" key="4">
    <source>
        <dbReference type="Proteomes" id="UP000604046"/>
    </source>
</evidence>
<feature type="compositionally biased region" description="Pro residues" evidence="2">
    <location>
        <begin position="248"/>
        <end position="279"/>
    </location>
</feature>
<feature type="region of interest" description="Disordered" evidence="2">
    <location>
        <begin position="112"/>
        <end position="349"/>
    </location>
</feature>
<feature type="coiled-coil region" evidence="1">
    <location>
        <begin position="1"/>
        <end position="42"/>
    </location>
</feature>
<reference evidence="3" key="1">
    <citation type="submission" date="2021-02" db="EMBL/GenBank/DDBJ databases">
        <authorList>
            <person name="Dougan E. K."/>
            <person name="Rhodes N."/>
            <person name="Thang M."/>
            <person name="Chan C."/>
        </authorList>
    </citation>
    <scope>NUCLEOTIDE SEQUENCE</scope>
</reference>
<dbReference type="Proteomes" id="UP000604046">
    <property type="component" value="Unassembled WGS sequence"/>
</dbReference>
<dbReference type="EMBL" id="CAJNDS010002679">
    <property type="protein sequence ID" value="CAE7563321.1"/>
    <property type="molecule type" value="Genomic_DNA"/>
</dbReference>
<evidence type="ECO:0000256" key="2">
    <source>
        <dbReference type="SAM" id="MobiDB-lite"/>
    </source>
</evidence>
<proteinExistence type="predicted"/>
<name>A0A812UCI7_9DINO</name>
<protein>
    <submittedName>
        <fullName evidence="3">Ttn protein</fullName>
    </submittedName>
</protein>
<sequence>MDQLLATIAELDRAAIAQERQNAELQSALDLKSQELLKLQHELAALEPEPDDWAPPPRRCARAVRAVLRLLVALGAVLVLWEAEADWRADAPSRDVPDVTVPLQGFLQREALTSSAEEDHAPQSPHPSSQMEQVQVLPEVELPQNSESTEHEQDVKPPKVESLTDKQRVEEAALPKGHAVESSEIPDHTDHTVSTAESSSIIVEPQRITDGPPPAEGSPAKGPPPAEAPPAQAPPVVEGLSVVEGPPAEGPPAEGPPAEGPPAEGPPAEGPPAEGPPVEGPKASVALNPTVGNMQRGPPQPSPAKGAEQQEDAPQTSAGKDAPVRLEARSQSSNDRAQRQPGVLSKGKV</sequence>